<protein>
    <submittedName>
        <fullName evidence="8">EVI5-like protein isoform X2</fullName>
    </submittedName>
</protein>
<evidence type="ECO:0000256" key="1">
    <source>
        <dbReference type="ARBA" id="ARBA00022468"/>
    </source>
</evidence>
<feature type="region of interest" description="Disordered" evidence="5">
    <location>
        <begin position="229"/>
        <end position="267"/>
    </location>
</feature>
<feature type="compositionally biased region" description="Low complexity" evidence="5">
    <location>
        <begin position="252"/>
        <end position="264"/>
    </location>
</feature>
<dbReference type="Gene3D" id="1.10.472.80">
    <property type="entry name" value="Ypt/Rab-GAP domain of gyp1p, domain 3"/>
    <property type="match status" value="1"/>
</dbReference>
<dbReference type="SUPFAM" id="SSF47923">
    <property type="entry name" value="Ypt/Rab-GAP domain of gyp1p"/>
    <property type="match status" value="2"/>
</dbReference>
<feature type="coiled-coil region" evidence="4">
    <location>
        <begin position="576"/>
        <end position="624"/>
    </location>
</feature>
<dbReference type="GO" id="GO:0031267">
    <property type="term" value="F:small GTPase binding"/>
    <property type="evidence" value="ECO:0007669"/>
    <property type="project" value="TreeGrafter"/>
</dbReference>
<dbReference type="Proteomes" id="UP001318040">
    <property type="component" value="Chromosome 5"/>
</dbReference>
<feature type="region of interest" description="Disordered" evidence="5">
    <location>
        <begin position="107"/>
        <end position="145"/>
    </location>
</feature>
<keyword evidence="3 4" id="KW-0175">Coiled coil</keyword>
<dbReference type="Pfam" id="PF00566">
    <property type="entry name" value="RabGAP-TBC"/>
    <property type="match status" value="1"/>
</dbReference>
<dbReference type="FunFam" id="1.10.472.80:FF:000002">
    <property type="entry name" value="Ecotropic viral integration site 5"/>
    <property type="match status" value="1"/>
</dbReference>
<dbReference type="InterPro" id="IPR000195">
    <property type="entry name" value="Rab-GAP-TBC_dom"/>
</dbReference>
<reference evidence="8" key="1">
    <citation type="submission" date="2025-08" db="UniProtKB">
        <authorList>
            <consortium name="RefSeq"/>
        </authorList>
    </citation>
    <scope>IDENTIFICATION</scope>
    <source>
        <tissue evidence="8">Sperm</tissue>
    </source>
</reference>
<dbReference type="FunFam" id="1.10.10.750:FF:000003">
    <property type="entry name" value="GTPase activating protein (Evi5)"/>
    <property type="match status" value="1"/>
</dbReference>
<dbReference type="RefSeq" id="XP_032802607.1">
    <property type="nucleotide sequence ID" value="XM_032946716.1"/>
</dbReference>
<dbReference type="Gene3D" id="1.10.10.750">
    <property type="entry name" value="Ypt/Rab-GAP domain of gyp1p, domain 1"/>
    <property type="match status" value="1"/>
</dbReference>
<evidence type="ECO:0000256" key="5">
    <source>
        <dbReference type="SAM" id="MobiDB-lite"/>
    </source>
</evidence>
<dbReference type="PROSITE" id="PS50086">
    <property type="entry name" value="TBC_RABGAP"/>
    <property type="match status" value="1"/>
</dbReference>
<dbReference type="PANTHER" id="PTHR47219">
    <property type="entry name" value="RAB GTPASE-ACTIVATING PROTEIN 1-LIKE"/>
    <property type="match status" value="1"/>
</dbReference>
<accession>A0AAJ7SQE2</accession>
<feature type="compositionally biased region" description="Low complexity" evidence="5">
    <location>
        <begin position="130"/>
        <end position="142"/>
    </location>
</feature>
<sequence>MDSACPLSSWRRWRGGRAGVEAAQPSPGRSLRLGAPVKQRRSRHRQRHRRTASSVGERTAQRGPLGRRSDSRAGRGCPGDKVAADKVTDKLSATLSWVRQTVTQTVTATGATPSVPSAPHAGPRPHGSERNGAAAARGGALSAEDEELLSKLEEQNKLLQAVSSGPTGPGEAARPSEEELWAVWGGLVSEWQESRCHKDQRVKVAADKVTDKLSATLSWVRQTVTQTVTATGATPSVPSAPHAGPRPHGSERNGAAAARGGALSAEDEELLSKLEEQNKLLQAVSSGPTGPGEAARPSEEELWAVWGGLVSEWQESRCHKDQRVKDLVREGIPHHFRGIVWQLLCDAQNVAEKDQYSELLKMASPSEKLIRRDLARTYPEHVLFRQPDGPGQEGLFNVMKAYSLVDREVGYCQGSAFIVGLLLMQMPEEEAFCVFIRLMHDYRLRELFKPSMAELGLCMYQIESLMQDQLSQLHAHLSTHSVHTSMFASPWFLTVFLTTFPLPLAARIFDWFMCEGLEVIFRVGVAILSALQDELLAQDMEGMLQLFQKVVPHRWDGCADKLIAAATQVKYNPKRLKKLEKEYMALKTKEMEEQVEIKKLRTENRLLRQKIDNLEKESAALADRLIQGQVTRAQEAEDNMQFRREVDSLRTHNATVADKLAQAHTTLRQLLAEKSSGGRYSEEFVIGLERELVMARLKEAEAQSALHEMQEKVIGMEKRCSSLPDESNVARLQEELIAVKIREAEALTSLKQLHQQVRDLEDAWQRHVSRTSVRGKCALGELQAEIMTVRLREGDTRAQLCETKHRVLELQTQSQLVSSQLRRAEQELSACQQRVAVLARENGELHAAVATAKRRVAEHECQRKEQAMSARLRDADHLAAVAELRQRIAELEIQHEEGQLTGQLTRTDTRQHIRDLTEQIAELQEEVQRLRGGQPGVTAQALDRIHISAHDDDDDDDDDDEDDDYEIDEERRKMTKLASHSSPDAGADDDDDDDDDDDNYVHDAGNGSENFATWRNVNSSESDADDDCVVEGGSELKRCKKTSSAFRGLAGEGGPSDGGVMPVGQCTKVGGSECDGDDDADDAALVDRLKRRSRSTAV</sequence>
<organism evidence="7 8">
    <name type="scientific">Petromyzon marinus</name>
    <name type="common">Sea lamprey</name>
    <dbReference type="NCBI Taxonomy" id="7757"/>
    <lineage>
        <taxon>Eukaryota</taxon>
        <taxon>Metazoa</taxon>
        <taxon>Chordata</taxon>
        <taxon>Craniata</taxon>
        <taxon>Vertebrata</taxon>
        <taxon>Cyclostomata</taxon>
        <taxon>Hyperoartia</taxon>
        <taxon>Petromyzontiformes</taxon>
        <taxon>Petromyzontidae</taxon>
        <taxon>Petromyzon</taxon>
    </lineage>
</organism>
<evidence type="ECO:0000313" key="7">
    <source>
        <dbReference type="Proteomes" id="UP001318040"/>
    </source>
</evidence>
<feature type="region of interest" description="Disordered" evidence="5">
    <location>
        <begin position="1"/>
        <end position="83"/>
    </location>
</feature>
<dbReference type="AlphaFoldDB" id="A0AAJ7SQE2"/>
<name>A0AAJ7SQE2_PETMA</name>
<dbReference type="Gene3D" id="1.10.8.270">
    <property type="entry name" value="putative rabgap domain of human tbc1 domain family member 14 like domains"/>
    <property type="match status" value="1"/>
</dbReference>
<keyword evidence="2" id="KW-0597">Phosphoprotein</keyword>
<feature type="coiled-coil region" evidence="4">
    <location>
        <begin position="807"/>
        <end position="841"/>
    </location>
</feature>
<dbReference type="FunFam" id="1.10.8.270:FF:000003">
    <property type="entry name" value="Ecotropic viral integration site 5"/>
    <property type="match status" value="1"/>
</dbReference>
<feature type="coiled-coil region" evidence="4">
    <location>
        <begin position="881"/>
        <end position="933"/>
    </location>
</feature>
<keyword evidence="1" id="KW-0343">GTPase activation</keyword>
<feature type="region of interest" description="Disordered" evidence="5">
    <location>
        <begin position="970"/>
        <end position="1028"/>
    </location>
</feature>
<feature type="region of interest" description="Disordered" evidence="5">
    <location>
        <begin position="1046"/>
        <end position="1065"/>
    </location>
</feature>
<evidence type="ECO:0000256" key="4">
    <source>
        <dbReference type="SAM" id="Coils"/>
    </source>
</evidence>
<dbReference type="GO" id="GO:0005096">
    <property type="term" value="F:GTPase activator activity"/>
    <property type="evidence" value="ECO:0007669"/>
    <property type="project" value="UniProtKB-KW"/>
</dbReference>
<evidence type="ECO:0000256" key="3">
    <source>
        <dbReference type="ARBA" id="ARBA00023054"/>
    </source>
</evidence>
<dbReference type="InterPro" id="IPR035969">
    <property type="entry name" value="Rab-GAP_TBC_sf"/>
</dbReference>
<feature type="compositionally biased region" description="Basic residues" evidence="5">
    <location>
        <begin position="38"/>
        <end position="51"/>
    </location>
</feature>
<dbReference type="SMART" id="SM00164">
    <property type="entry name" value="TBC"/>
    <property type="match status" value="1"/>
</dbReference>
<evidence type="ECO:0000256" key="2">
    <source>
        <dbReference type="ARBA" id="ARBA00022553"/>
    </source>
</evidence>
<evidence type="ECO:0000313" key="8">
    <source>
        <dbReference type="RefSeq" id="XP_032802607.1"/>
    </source>
</evidence>
<dbReference type="InterPro" id="IPR050302">
    <property type="entry name" value="Rab_GAP_TBC_domain"/>
</dbReference>
<gene>
    <name evidence="8" type="primary">LOC116938952</name>
</gene>
<evidence type="ECO:0000259" key="6">
    <source>
        <dbReference type="PROSITE" id="PS50086"/>
    </source>
</evidence>
<feature type="domain" description="Rab-GAP TBC" evidence="6">
    <location>
        <begin position="331"/>
        <end position="516"/>
    </location>
</feature>
<feature type="compositionally biased region" description="Polar residues" evidence="5">
    <location>
        <begin position="1007"/>
        <end position="1021"/>
    </location>
</feature>
<keyword evidence="7" id="KW-1185">Reference proteome</keyword>
<proteinExistence type="predicted"/>
<feature type="compositionally biased region" description="Acidic residues" evidence="5">
    <location>
        <begin position="986"/>
        <end position="998"/>
    </location>
</feature>
<dbReference type="PANTHER" id="PTHR47219:SF22">
    <property type="entry name" value="RAB-GAP TBC DOMAIN-CONTAINING PROTEIN"/>
    <property type="match status" value="1"/>
</dbReference>